<dbReference type="RefSeq" id="WP_191201939.1">
    <property type="nucleotide sequence ID" value="NZ_JACXZA010000001.1"/>
</dbReference>
<evidence type="ECO:0000313" key="1">
    <source>
        <dbReference type="EMBL" id="MBD3917663.1"/>
    </source>
</evidence>
<name>A0ABR8MNS6_9BACL</name>
<accession>A0ABR8MNS6</accession>
<proteinExistence type="predicted"/>
<dbReference type="SUPFAM" id="SSF158430">
    <property type="entry name" value="Bacillus cereus metalloprotein-like"/>
    <property type="match status" value="2"/>
</dbReference>
<dbReference type="Gene3D" id="1.20.1260.120">
    <property type="entry name" value="Protein of unknown function DUF2935"/>
    <property type="match status" value="1"/>
</dbReference>
<protein>
    <submittedName>
        <fullName evidence="1">DUF2935 domain-containing protein</fullName>
    </submittedName>
</protein>
<evidence type="ECO:0000313" key="2">
    <source>
        <dbReference type="Proteomes" id="UP000609346"/>
    </source>
</evidence>
<sequence>MNALTEAQQSAAWFEHRFWLRILGDHSRFIMNSLSPKETNDVQQAMHWIARFDALLSQGRNPSSGKSLIDLTREAHTAAMQLRAFKLSLLERLLLGKVTVGLPPTFFNHMVNELDEYVHILNALLAGKPVPVYEPLHYDMVWLPDASGHAGAIIMGLDRVERSLIERYSVFEKHFNDLFLKAVEMAGYMRTGLRDFPAFRRFHNEIDLEMSLFKKFLQELEELELSSAVLDTITPLMPDHMAREECYYLTKLATIGLVPSPNCDPAKPRVEG</sequence>
<dbReference type="Pfam" id="PF11155">
    <property type="entry name" value="DUF2935"/>
    <property type="match status" value="2"/>
</dbReference>
<dbReference type="InterPro" id="IPR021328">
    <property type="entry name" value="CotB-like"/>
</dbReference>
<dbReference type="EMBL" id="JACXZA010000001">
    <property type="protein sequence ID" value="MBD3917663.1"/>
    <property type="molecule type" value="Genomic_DNA"/>
</dbReference>
<dbReference type="Proteomes" id="UP000609346">
    <property type="component" value="Unassembled WGS sequence"/>
</dbReference>
<gene>
    <name evidence="1" type="ORF">H8B09_02780</name>
</gene>
<reference evidence="1 2" key="1">
    <citation type="submission" date="2020-09" db="EMBL/GenBank/DDBJ databases">
        <title>Paenibacillus sp. strain PR3 16S rRNA gene Genome sequencing and assembly.</title>
        <authorList>
            <person name="Kim J."/>
        </authorList>
    </citation>
    <scope>NUCLEOTIDE SEQUENCE [LARGE SCALE GENOMIC DNA]</scope>
    <source>
        <strain evidence="1 2">PR3</strain>
    </source>
</reference>
<comment type="caution">
    <text evidence="1">The sequence shown here is derived from an EMBL/GenBank/DDBJ whole genome shotgun (WGS) entry which is preliminary data.</text>
</comment>
<organism evidence="1 2">
    <name type="scientific">Paenibacillus terricola</name>
    <dbReference type="NCBI Taxonomy" id="2763503"/>
    <lineage>
        <taxon>Bacteria</taxon>
        <taxon>Bacillati</taxon>
        <taxon>Bacillota</taxon>
        <taxon>Bacilli</taxon>
        <taxon>Bacillales</taxon>
        <taxon>Paenibacillaceae</taxon>
        <taxon>Paenibacillus</taxon>
    </lineage>
</organism>
<keyword evidence="2" id="KW-1185">Reference proteome</keyword>